<evidence type="ECO:0000256" key="3">
    <source>
        <dbReference type="ARBA" id="ARBA00022692"/>
    </source>
</evidence>
<dbReference type="PANTHER" id="PTHR43791">
    <property type="entry name" value="PERMEASE-RELATED"/>
    <property type="match status" value="1"/>
</dbReference>
<evidence type="ECO:0000256" key="7">
    <source>
        <dbReference type="SAM" id="Phobius"/>
    </source>
</evidence>
<dbReference type="GO" id="GO:0022857">
    <property type="term" value="F:transmembrane transporter activity"/>
    <property type="evidence" value="ECO:0007669"/>
    <property type="project" value="InterPro"/>
</dbReference>
<sequence length="516" mass="57668">MTASARVTSVPEVHASANDGKTLHYARRGDDAAGSEYEESEIQGFDAERMRARILLSVEEEKKLLRRIDWHMMPLCSLMFLLKNLDSDNISNARIMNKGTDQNIMNQLGMSSDAYTLLTVLYYRMRPSVWQSRIMLTWGVVLCCHVACTNKSGIYAARFMLGLAEAGMFPGVILQMTYWYRPDEMSVRLLYFYILGNLSGVFGGVFAYAFDIASGGAGLSGWQLLFLFEGLITILIAFAIWFYLPDFPDTAKWLSDKEKAFVKARLPSNAPFADELNFRWSEIKASLKDIRLWMFTLIWATQTVGTNGTRFYQSTVIADLGFTSIAQAQLLNLPISILTILLIAVSGYLADSARLPRPLYPLTFLSVILACYGVLYRYPSNGAVYAATMIANACSAAWFPLMWPWRVQTTARATGSAFSIGFVNSYGQIGGAIGPQIFRVKYAPKYTVAFAAVMGIVGVCILTTLATWWVTRRTEKETRRLKLARIKAQKDGLTILEDVVDTDLQKRQKSVRAGAV</sequence>
<dbReference type="KEGG" id="pfj:MYCFIDRAFT_39363"/>
<dbReference type="RefSeq" id="XP_007922391.1">
    <property type="nucleotide sequence ID" value="XM_007924200.1"/>
</dbReference>
<evidence type="ECO:0000313" key="9">
    <source>
        <dbReference type="Proteomes" id="UP000016932"/>
    </source>
</evidence>
<dbReference type="VEuPathDB" id="FungiDB:MYCFIDRAFT_39363"/>
<gene>
    <name evidence="8" type="ORF">MYCFIDRAFT_39363</name>
</gene>
<dbReference type="PANTHER" id="PTHR43791:SF51">
    <property type="entry name" value="MAJOR FACILITATOR SUPERFAMILY (MFS) PROFILE DOMAIN-CONTAINING PROTEIN"/>
    <property type="match status" value="1"/>
</dbReference>
<dbReference type="Proteomes" id="UP000016932">
    <property type="component" value="Unassembled WGS sequence"/>
</dbReference>
<dbReference type="OrthoDB" id="2985014at2759"/>
<evidence type="ECO:0000256" key="6">
    <source>
        <dbReference type="SAM" id="MobiDB-lite"/>
    </source>
</evidence>
<evidence type="ECO:0000256" key="4">
    <source>
        <dbReference type="ARBA" id="ARBA00022989"/>
    </source>
</evidence>
<feature type="transmembrane region" description="Helical" evidence="7">
    <location>
        <begin position="359"/>
        <end position="378"/>
    </location>
</feature>
<evidence type="ECO:0000313" key="8">
    <source>
        <dbReference type="EMBL" id="EME85970.1"/>
    </source>
</evidence>
<dbReference type="GO" id="GO:0016020">
    <property type="term" value="C:membrane"/>
    <property type="evidence" value="ECO:0007669"/>
    <property type="project" value="UniProtKB-SubCell"/>
</dbReference>
<reference evidence="8 9" key="1">
    <citation type="journal article" date="2012" name="PLoS Pathog.">
        <title>Diverse lifestyles and strategies of plant pathogenesis encoded in the genomes of eighteen Dothideomycetes fungi.</title>
        <authorList>
            <person name="Ohm R.A."/>
            <person name="Feau N."/>
            <person name="Henrissat B."/>
            <person name="Schoch C.L."/>
            <person name="Horwitz B.A."/>
            <person name="Barry K.W."/>
            <person name="Condon B.J."/>
            <person name="Copeland A.C."/>
            <person name="Dhillon B."/>
            <person name="Glaser F."/>
            <person name="Hesse C.N."/>
            <person name="Kosti I."/>
            <person name="LaButti K."/>
            <person name="Lindquist E.A."/>
            <person name="Lucas S."/>
            <person name="Salamov A.A."/>
            <person name="Bradshaw R.E."/>
            <person name="Ciuffetti L."/>
            <person name="Hamelin R.C."/>
            <person name="Kema G.H.J."/>
            <person name="Lawrence C."/>
            <person name="Scott J.A."/>
            <person name="Spatafora J.W."/>
            <person name="Turgeon B.G."/>
            <person name="de Wit P.J.G.M."/>
            <person name="Zhong S."/>
            <person name="Goodwin S.B."/>
            <person name="Grigoriev I.V."/>
        </authorList>
    </citation>
    <scope>NUCLEOTIDE SEQUENCE [LARGE SCALE GENOMIC DNA]</scope>
    <source>
        <strain evidence="8 9">CIRAD86</strain>
    </source>
</reference>
<evidence type="ECO:0000256" key="2">
    <source>
        <dbReference type="ARBA" id="ARBA00022448"/>
    </source>
</evidence>
<dbReference type="eggNOG" id="KOG2533">
    <property type="taxonomic scope" value="Eukaryota"/>
</dbReference>
<keyword evidence="5 7" id="KW-0472">Membrane</keyword>
<comment type="subcellular location">
    <subcellularLocation>
        <location evidence="1">Membrane</location>
        <topology evidence="1">Multi-pass membrane protein</topology>
    </subcellularLocation>
</comment>
<feature type="transmembrane region" description="Helical" evidence="7">
    <location>
        <begin position="222"/>
        <end position="244"/>
    </location>
</feature>
<feature type="transmembrane region" description="Helical" evidence="7">
    <location>
        <begin position="330"/>
        <end position="350"/>
    </location>
</feature>
<keyword evidence="2" id="KW-0813">Transport</keyword>
<feature type="transmembrane region" description="Helical" evidence="7">
    <location>
        <begin position="190"/>
        <end position="210"/>
    </location>
</feature>
<evidence type="ECO:0000256" key="1">
    <source>
        <dbReference type="ARBA" id="ARBA00004141"/>
    </source>
</evidence>
<feature type="region of interest" description="Disordered" evidence="6">
    <location>
        <begin position="1"/>
        <end position="20"/>
    </location>
</feature>
<keyword evidence="3 7" id="KW-0812">Transmembrane</keyword>
<dbReference type="AlphaFoldDB" id="M2Z862"/>
<name>M2Z862_PSEFD</name>
<dbReference type="EMBL" id="KB446556">
    <property type="protein sequence ID" value="EME85970.1"/>
    <property type="molecule type" value="Genomic_DNA"/>
</dbReference>
<proteinExistence type="predicted"/>
<organism evidence="8 9">
    <name type="scientific">Pseudocercospora fijiensis (strain CIRAD86)</name>
    <name type="common">Black leaf streak disease fungus</name>
    <name type="synonym">Mycosphaerella fijiensis</name>
    <dbReference type="NCBI Taxonomy" id="383855"/>
    <lineage>
        <taxon>Eukaryota</taxon>
        <taxon>Fungi</taxon>
        <taxon>Dikarya</taxon>
        <taxon>Ascomycota</taxon>
        <taxon>Pezizomycotina</taxon>
        <taxon>Dothideomycetes</taxon>
        <taxon>Dothideomycetidae</taxon>
        <taxon>Mycosphaerellales</taxon>
        <taxon>Mycosphaerellaceae</taxon>
        <taxon>Pseudocercospora</taxon>
    </lineage>
</organism>
<evidence type="ECO:0008006" key="10">
    <source>
        <dbReference type="Google" id="ProtNLM"/>
    </source>
</evidence>
<keyword evidence="9" id="KW-1185">Reference proteome</keyword>
<protein>
    <recommendedName>
        <fullName evidence="10">Major facilitator superfamily (MFS) profile domain-containing protein</fullName>
    </recommendedName>
</protein>
<dbReference type="GeneID" id="19339290"/>
<dbReference type="InterPro" id="IPR036259">
    <property type="entry name" value="MFS_trans_sf"/>
</dbReference>
<accession>M2Z862</accession>
<dbReference type="Gene3D" id="1.20.1250.20">
    <property type="entry name" value="MFS general substrate transporter like domains"/>
    <property type="match status" value="2"/>
</dbReference>
<feature type="transmembrane region" description="Helical" evidence="7">
    <location>
        <begin position="446"/>
        <end position="470"/>
    </location>
</feature>
<dbReference type="SUPFAM" id="SSF103473">
    <property type="entry name" value="MFS general substrate transporter"/>
    <property type="match status" value="1"/>
</dbReference>
<keyword evidence="4 7" id="KW-1133">Transmembrane helix</keyword>
<evidence type="ECO:0000256" key="5">
    <source>
        <dbReference type="ARBA" id="ARBA00023136"/>
    </source>
</evidence>
<dbReference type="Pfam" id="PF07690">
    <property type="entry name" value="MFS_1"/>
    <property type="match status" value="1"/>
</dbReference>
<feature type="transmembrane region" description="Helical" evidence="7">
    <location>
        <begin position="384"/>
        <end position="403"/>
    </location>
</feature>
<dbReference type="InterPro" id="IPR011701">
    <property type="entry name" value="MFS"/>
</dbReference>
<dbReference type="HOGENOM" id="CLU_001265_0_0_1"/>